<proteinExistence type="predicted"/>
<accession>A0AC61R1C4</accession>
<evidence type="ECO:0000313" key="1">
    <source>
        <dbReference type="EMBL" id="TGX98833.1"/>
    </source>
</evidence>
<dbReference type="Proteomes" id="UP000307720">
    <property type="component" value="Unassembled WGS sequence"/>
</dbReference>
<sequence length="258" mass="29530">MDEVMSDSFAKDRDITDLMELLKKFHDKDGMEKLNHTVEYVDSLEQTLSAMMEQLTDMMEELQSVREQNDYLMTRAKRTIKNVLIEQAAKAEEKVQELHGKLVEIRASIKQNAHELVEKAKHQGRKALKKLSEVLHIREGLEKIKGHADQMLDSLDELSNRINGYNEQMMMQSDKKAASESEVAKSAVDKENAQPLGTYEEEMQRFTDSCVAEGREYGSNAEAFEAFKNYYDKRTRVAGQAGEIGRDVVSMDKDGKQR</sequence>
<gene>
    <name evidence="1" type="ORF">E5357_07670</name>
</gene>
<keyword evidence="2" id="KW-1185">Reference proteome</keyword>
<name>A0AC61R1C4_9FIRM</name>
<comment type="caution">
    <text evidence="1">The sequence shown here is derived from an EMBL/GenBank/DDBJ whole genome shotgun (WGS) entry which is preliminary data.</text>
</comment>
<protein>
    <submittedName>
        <fullName evidence="1">Uncharacterized protein</fullName>
    </submittedName>
</protein>
<dbReference type="EMBL" id="SRZB01000013">
    <property type="protein sequence ID" value="TGX98833.1"/>
    <property type="molecule type" value="Genomic_DNA"/>
</dbReference>
<reference evidence="1" key="1">
    <citation type="submission" date="2019-04" db="EMBL/GenBank/DDBJ databases">
        <title>Microbes associate with the intestines of laboratory mice.</title>
        <authorList>
            <person name="Navarre W."/>
            <person name="Wong E."/>
            <person name="Huang K."/>
            <person name="Tropini C."/>
            <person name="Ng K."/>
            <person name="Yu B."/>
        </authorList>
    </citation>
    <scope>NUCLEOTIDE SEQUENCE</scope>
    <source>
        <strain evidence="1">NM72_1-8</strain>
    </source>
</reference>
<organism evidence="1 2">
    <name type="scientific">Hominisplanchenecus murintestinalis</name>
    <dbReference type="NCBI Taxonomy" id="2941517"/>
    <lineage>
        <taxon>Bacteria</taxon>
        <taxon>Bacillati</taxon>
        <taxon>Bacillota</taxon>
        <taxon>Clostridia</taxon>
        <taxon>Lachnospirales</taxon>
        <taxon>Lachnospiraceae</taxon>
        <taxon>Hominisplanchenecus</taxon>
    </lineage>
</organism>
<evidence type="ECO:0000313" key="2">
    <source>
        <dbReference type="Proteomes" id="UP000307720"/>
    </source>
</evidence>